<feature type="region of interest" description="Disordered" evidence="1">
    <location>
        <begin position="1"/>
        <end position="37"/>
    </location>
</feature>
<organism evidence="2 3">
    <name type="scientific">Methylobrevis pamukkalensis</name>
    <dbReference type="NCBI Taxonomy" id="1439726"/>
    <lineage>
        <taxon>Bacteria</taxon>
        <taxon>Pseudomonadati</taxon>
        <taxon>Pseudomonadota</taxon>
        <taxon>Alphaproteobacteria</taxon>
        <taxon>Hyphomicrobiales</taxon>
        <taxon>Pleomorphomonadaceae</taxon>
        <taxon>Methylobrevis</taxon>
    </lineage>
</organism>
<dbReference type="Proteomes" id="UP000094622">
    <property type="component" value="Unassembled WGS sequence"/>
</dbReference>
<protein>
    <submittedName>
        <fullName evidence="2">Uncharacterized protein</fullName>
    </submittedName>
</protein>
<keyword evidence="3" id="KW-1185">Reference proteome</keyword>
<sequence length="187" mass="20549">MSKVDGEDTVHGEQAGLHVGPATSRAKTPPCPLTGGRSRLVQRIPPRFLADLWRIAGRTDISGHYGGIDQLGLYRSDCGLHFFHPMIAGSADFYEDLYSRWRGHDAPERGLADRQEYLRSTRHVRPGDRVLDVGCGRGGFASHLGHAEFTGLDPHAVPTPTRGCCARRHGRISKRAARAMTSSPPFR</sequence>
<evidence type="ECO:0000313" key="3">
    <source>
        <dbReference type="Proteomes" id="UP000094622"/>
    </source>
</evidence>
<dbReference type="EMBL" id="MCRJ01000111">
    <property type="protein sequence ID" value="ODN69074.1"/>
    <property type="molecule type" value="Genomic_DNA"/>
</dbReference>
<reference evidence="2 3" key="1">
    <citation type="submission" date="2016-07" db="EMBL/GenBank/DDBJ databases">
        <title>Draft Genome Sequence of Methylobrevis pamukkalensis PK2.</title>
        <authorList>
            <person name="Vasilenko O.V."/>
            <person name="Doronina N.V."/>
            <person name="Shmareva M.N."/>
            <person name="Tarlachkov S.V."/>
            <person name="Mustakhimov I."/>
            <person name="Trotsenko Y.A."/>
        </authorList>
    </citation>
    <scope>NUCLEOTIDE SEQUENCE [LARGE SCALE GENOMIC DNA]</scope>
    <source>
        <strain evidence="2 3">PK2</strain>
    </source>
</reference>
<name>A0A1E3GYH2_9HYPH</name>
<gene>
    <name evidence="2" type="ORF">A6302_03612</name>
</gene>
<evidence type="ECO:0000256" key="1">
    <source>
        <dbReference type="SAM" id="MobiDB-lite"/>
    </source>
</evidence>
<proteinExistence type="predicted"/>
<dbReference type="OrthoDB" id="9071885at2"/>
<evidence type="ECO:0000313" key="2">
    <source>
        <dbReference type="EMBL" id="ODN69074.1"/>
    </source>
</evidence>
<dbReference type="InterPro" id="IPR029063">
    <property type="entry name" value="SAM-dependent_MTases_sf"/>
</dbReference>
<accession>A0A1E3GYH2</accession>
<comment type="caution">
    <text evidence="2">The sequence shown here is derived from an EMBL/GenBank/DDBJ whole genome shotgun (WGS) entry which is preliminary data.</text>
</comment>
<dbReference type="Gene3D" id="3.40.50.150">
    <property type="entry name" value="Vaccinia Virus protein VP39"/>
    <property type="match status" value="1"/>
</dbReference>
<dbReference type="AlphaFoldDB" id="A0A1E3GYH2"/>
<dbReference type="SUPFAM" id="SSF53335">
    <property type="entry name" value="S-adenosyl-L-methionine-dependent methyltransferases"/>
    <property type="match status" value="1"/>
</dbReference>
<feature type="compositionally biased region" description="Basic and acidic residues" evidence="1">
    <location>
        <begin position="1"/>
        <end position="11"/>
    </location>
</feature>
<dbReference type="RefSeq" id="WP_069307915.1">
    <property type="nucleotide sequence ID" value="NZ_MCRJ01000111.1"/>
</dbReference>